<dbReference type="Proteomes" id="UP000235598">
    <property type="component" value="Unassembled WGS sequence"/>
</dbReference>
<sequence>PDDSPVLVLDDVFSELDEGRTRRLADIIQEAQQVLITTAVAAHIPKNLTGEIIDLTAGTSEADQAGGQG</sequence>
<dbReference type="Gene3D" id="3.40.50.300">
    <property type="entry name" value="P-loop containing nucleotide triphosphate hydrolases"/>
    <property type="match status" value="1"/>
</dbReference>
<dbReference type="PROSITE" id="PS00618">
    <property type="entry name" value="RECF_2"/>
    <property type="match status" value="1"/>
</dbReference>
<protein>
    <submittedName>
        <fullName evidence="1">DNA replication and repair protein RecF</fullName>
    </submittedName>
</protein>
<organism evidence="1 2">
    <name type="scientific">Brevibacterium paucivorans</name>
    <dbReference type="NCBI Taxonomy" id="170994"/>
    <lineage>
        <taxon>Bacteria</taxon>
        <taxon>Bacillati</taxon>
        <taxon>Actinomycetota</taxon>
        <taxon>Actinomycetes</taxon>
        <taxon>Micrococcales</taxon>
        <taxon>Brevibacteriaceae</taxon>
        <taxon>Brevibacterium</taxon>
    </lineage>
</organism>
<feature type="non-terminal residue" evidence="1">
    <location>
        <position position="1"/>
    </location>
</feature>
<dbReference type="EMBL" id="PNHK01000043">
    <property type="protein sequence ID" value="PMD04467.1"/>
    <property type="molecule type" value="Genomic_DNA"/>
</dbReference>
<reference evidence="1 2" key="1">
    <citation type="submission" date="2017-09" db="EMBL/GenBank/DDBJ databases">
        <title>Bacterial strain isolated from the female urinary microbiota.</title>
        <authorList>
            <person name="Thomas-White K."/>
            <person name="Kumar N."/>
            <person name="Forster S."/>
            <person name="Putonti C."/>
            <person name="Lawley T."/>
            <person name="Wolfe A.J."/>
        </authorList>
    </citation>
    <scope>NUCLEOTIDE SEQUENCE [LARGE SCALE GENOMIC DNA]</scope>
    <source>
        <strain evidence="1 2">UMB1301</strain>
    </source>
</reference>
<evidence type="ECO:0000313" key="2">
    <source>
        <dbReference type="Proteomes" id="UP000235598"/>
    </source>
</evidence>
<gene>
    <name evidence="1" type="ORF">CJ199_11905</name>
</gene>
<dbReference type="GO" id="GO:0003697">
    <property type="term" value="F:single-stranded DNA binding"/>
    <property type="evidence" value="ECO:0007669"/>
    <property type="project" value="InterPro"/>
</dbReference>
<accession>A0A2N6VK49</accession>
<comment type="caution">
    <text evidence="1">The sequence shown here is derived from an EMBL/GenBank/DDBJ whole genome shotgun (WGS) entry which is preliminary data.</text>
</comment>
<dbReference type="InterPro" id="IPR027417">
    <property type="entry name" value="P-loop_NTPase"/>
</dbReference>
<dbReference type="SUPFAM" id="SSF52540">
    <property type="entry name" value="P-loop containing nucleoside triphosphate hydrolases"/>
    <property type="match status" value="1"/>
</dbReference>
<proteinExistence type="predicted"/>
<evidence type="ECO:0000313" key="1">
    <source>
        <dbReference type="EMBL" id="PMD04467.1"/>
    </source>
</evidence>
<name>A0A2N6VK49_9MICO</name>
<dbReference type="GO" id="GO:0005524">
    <property type="term" value="F:ATP binding"/>
    <property type="evidence" value="ECO:0007669"/>
    <property type="project" value="InterPro"/>
</dbReference>
<dbReference type="GO" id="GO:0006281">
    <property type="term" value="P:DNA repair"/>
    <property type="evidence" value="ECO:0007669"/>
    <property type="project" value="InterPro"/>
</dbReference>
<dbReference type="InterPro" id="IPR018078">
    <property type="entry name" value="DNA-binding_RecF_CS"/>
</dbReference>
<dbReference type="AlphaFoldDB" id="A0A2N6VK49"/>